<feature type="transmembrane region" description="Helical" evidence="7">
    <location>
        <begin position="428"/>
        <end position="448"/>
    </location>
</feature>
<evidence type="ECO:0000313" key="10">
    <source>
        <dbReference type="Proteomes" id="UP000799537"/>
    </source>
</evidence>
<proteinExistence type="inferred from homology"/>
<feature type="region of interest" description="Disordered" evidence="6">
    <location>
        <begin position="1"/>
        <end position="24"/>
    </location>
</feature>
<feature type="transmembrane region" description="Helical" evidence="7">
    <location>
        <begin position="332"/>
        <end position="353"/>
    </location>
</feature>
<dbReference type="Proteomes" id="UP000799537">
    <property type="component" value="Unassembled WGS sequence"/>
</dbReference>
<feature type="compositionally biased region" description="Basic and acidic residues" evidence="6">
    <location>
        <begin position="1"/>
        <end position="16"/>
    </location>
</feature>
<dbReference type="PANTHER" id="PTHR48022">
    <property type="entry name" value="PLASTIDIC GLUCOSE TRANSPORTER 4"/>
    <property type="match status" value="1"/>
</dbReference>
<dbReference type="Pfam" id="PF00083">
    <property type="entry name" value="Sugar_tr"/>
    <property type="match status" value="1"/>
</dbReference>
<evidence type="ECO:0000256" key="2">
    <source>
        <dbReference type="ARBA" id="ARBA00010992"/>
    </source>
</evidence>
<name>A0A6A6D5A4_ZASCE</name>
<gene>
    <name evidence="9" type="ORF">M409DRAFT_16498</name>
</gene>
<comment type="similarity">
    <text evidence="2">Belongs to the major facilitator superfamily. Sugar transporter (TC 2.A.1.1) family.</text>
</comment>
<feature type="transmembrane region" description="Helical" evidence="7">
    <location>
        <begin position="297"/>
        <end position="320"/>
    </location>
</feature>
<dbReference type="PROSITE" id="PS50850">
    <property type="entry name" value="MFS"/>
    <property type="match status" value="1"/>
</dbReference>
<evidence type="ECO:0000256" key="7">
    <source>
        <dbReference type="SAM" id="Phobius"/>
    </source>
</evidence>
<dbReference type="GO" id="GO:0005351">
    <property type="term" value="F:carbohydrate:proton symporter activity"/>
    <property type="evidence" value="ECO:0007669"/>
    <property type="project" value="TreeGrafter"/>
</dbReference>
<dbReference type="PROSITE" id="PS00217">
    <property type="entry name" value="SUGAR_TRANSPORT_2"/>
    <property type="match status" value="1"/>
</dbReference>
<dbReference type="InterPro" id="IPR020846">
    <property type="entry name" value="MFS_dom"/>
</dbReference>
<feature type="transmembrane region" description="Helical" evidence="7">
    <location>
        <begin position="139"/>
        <end position="165"/>
    </location>
</feature>
<reference evidence="9" key="1">
    <citation type="journal article" date="2020" name="Stud. Mycol.">
        <title>101 Dothideomycetes genomes: a test case for predicting lifestyles and emergence of pathogens.</title>
        <authorList>
            <person name="Haridas S."/>
            <person name="Albert R."/>
            <person name="Binder M."/>
            <person name="Bloem J."/>
            <person name="Labutti K."/>
            <person name="Salamov A."/>
            <person name="Andreopoulos B."/>
            <person name="Baker S."/>
            <person name="Barry K."/>
            <person name="Bills G."/>
            <person name="Bluhm B."/>
            <person name="Cannon C."/>
            <person name="Castanera R."/>
            <person name="Culley D."/>
            <person name="Daum C."/>
            <person name="Ezra D."/>
            <person name="Gonzalez J."/>
            <person name="Henrissat B."/>
            <person name="Kuo A."/>
            <person name="Liang C."/>
            <person name="Lipzen A."/>
            <person name="Lutzoni F."/>
            <person name="Magnuson J."/>
            <person name="Mondo S."/>
            <person name="Nolan M."/>
            <person name="Ohm R."/>
            <person name="Pangilinan J."/>
            <person name="Park H.-J."/>
            <person name="Ramirez L."/>
            <person name="Alfaro M."/>
            <person name="Sun H."/>
            <person name="Tritt A."/>
            <person name="Yoshinaga Y."/>
            <person name="Zwiers L.-H."/>
            <person name="Turgeon B."/>
            <person name="Goodwin S."/>
            <person name="Spatafora J."/>
            <person name="Crous P."/>
            <person name="Grigoriev I."/>
        </authorList>
    </citation>
    <scope>NUCLEOTIDE SEQUENCE</scope>
    <source>
        <strain evidence="9">ATCC 36951</strain>
    </source>
</reference>
<feature type="transmembrane region" description="Helical" evidence="7">
    <location>
        <begin position="392"/>
        <end position="416"/>
    </location>
</feature>
<evidence type="ECO:0000256" key="5">
    <source>
        <dbReference type="ARBA" id="ARBA00023136"/>
    </source>
</evidence>
<protein>
    <recommendedName>
        <fullName evidence="8">Major facilitator superfamily (MFS) profile domain-containing protein</fullName>
    </recommendedName>
</protein>
<dbReference type="EMBL" id="ML993579">
    <property type="protein sequence ID" value="KAF2174235.1"/>
    <property type="molecule type" value="Genomic_DNA"/>
</dbReference>
<dbReference type="InterPro" id="IPR005829">
    <property type="entry name" value="Sugar_transporter_CS"/>
</dbReference>
<dbReference type="PANTHER" id="PTHR48022:SF2">
    <property type="entry name" value="PLASTIDIC GLUCOSE TRANSPORTER 4"/>
    <property type="match status" value="1"/>
</dbReference>
<keyword evidence="3 7" id="KW-0812">Transmembrane</keyword>
<comment type="subcellular location">
    <subcellularLocation>
        <location evidence="1">Membrane</location>
        <topology evidence="1">Multi-pass membrane protein</topology>
    </subcellularLocation>
</comment>
<feature type="transmembrane region" description="Helical" evidence="7">
    <location>
        <begin position="365"/>
        <end position="386"/>
    </location>
</feature>
<sequence length="528" mass="57387">MNRKNDAVHVEKKEQDDYSSQPVDESLPTTPLVVFFALFIALGGWLLNFDLTYSGTVLQMSTFRSSFGTCIQEHGESSLVCSITALQQSLTNISSLFIGLGAALSGLLGSWLGRRTCIQLGCLIQAVGAAGSMGTAGNYVAYVACKCITGVGLGLLYASTLPYGIEFMPPRRRGAMIALFNIGLSLGSNCIGVICLGSSSLKSNWAWKIPIICEIPVAAVYGTFIMLYPESPRWLVLHGRDEAAVEAFLSMYKGHMTRGKAEAIVASVKQNIESYLDMASSTTWTEIFRRHYFPRMLTAALVLIASIICGTFFVHTYVALFFGQLKVSQNPFVLNCIIEACSFPGACAGPFIAEGLGRRRAQLAGYAMLGSLMLIAGIVNTCLGSQNTTGLIVLITLLCLWSAIAAAFVTSTAWLLASELHSVRLRTYGQAFVMGVSFIFQFANNFYLPYMLNPRYGNMGVNITYFFFGISAAALVIVFFLVPETGLLSLKQLDNQWSAGQRAWQTSLRKNRTISARGQEFGLGLANE</sequence>
<dbReference type="GeneID" id="54556919"/>
<feature type="domain" description="Major facilitator superfamily (MFS) profile" evidence="8">
    <location>
        <begin position="36"/>
        <end position="486"/>
    </location>
</feature>
<dbReference type="Gene3D" id="1.20.1250.20">
    <property type="entry name" value="MFS general substrate transporter like domains"/>
    <property type="match status" value="1"/>
</dbReference>
<feature type="transmembrane region" description="Helical" evidence="7">
    <location>
        <begin position="205"/>
        <end position="228"/>
    </location>
</feature>
<evidence type="ECO:0000256" key="3">
    <source>
        <dbReference type="ARBA" id="ARBA00022692"/>
    </source>
</evidence>
<organism evidence="9 10">
    <name type="scientific">Zasmidium cellare ATCC 36951</name>
    <dbReference type="NCBI Taxonomy" id="1080233"/>
    <lineage>
        <taxon>Eukaryota</taxon>
        <taxon>Fungi</taxon>
        <taxon>Dikarya</taxon>
        <taxon>Ascomycota</taxon>
        <taxon>Pezizomycotina</taxon>
        <taxon>Dothideomycetes</taxon>
        <taxon>Dothideomycetidae</taxon>
        <taxon>Mycosphaerellales</taxon>
        <taxon>Mycosphaerellaceae</taxon>
        <taxon>Zasmidium</taxon>
    </lineage>
</organism>
<evidence type="ECO:0000256" key="4">
    <source>
        <dbReference type="ARBA" id="ARBA00022989"/>
    </source>
</evidence>
<dbReference type="OrthoDB" id="6133115at2759"/>
<feature type="transmembrane region" description="Helical" evidence="7">
    <location>
        <begin position="177"/>
        <end position="199"/>
    </location>
</feature>
<keyword evidence="10" id="KW-1185">Reference proteome</keyword>
<dbReference type="InterPro" id="IPR005828">
    <property type="entry name" value="MFS_sugar_transport-like"/>
</dbReference>
<keyword evidence="5 7" id="KW-0472">Membrane</keyword>
<dbReference type="SUPFAM" id="SSF103473">
    <property type="entry name" value="MFS general substrate transporter"/>
    <property type="match status" value="1"/>
</dbReference>
<dbReference type="RefSeq" id="XP_033675124.1">
    <property type="nucleotide sequence ID" value="XM_033803647.1"/>
</dbReference>
<dbReference type="GO" id="GO:0016020">
    <property type="term" value="C:membrane"/>
    <property type="evidence" value="ECO:0007669"/>
    <property type="project" value="UniProtKB-SubCell"/>
</dbReference>
<keyword evidence="4 7" id="KW-1133">Transmembrane helix</keyword>
<feature type="transmembrane region" description="Helical" evidence="7">
    <location>
        <begin position="32"/>
        <end position="51"/>
    </location>
</feature>
<dbReference type="InterPro" id="IPR036259">
    <property type="entry name" value="MFS_trans_sf"/>
</dbReference>
<dbReference type="AlphaFoldDB" id="A0A6A6D5A4"/>
<evidence type="ECO:0000313" key="9">
    <source>
        <dbReference type="EMBL" id="KAF2174235.1"/>
    </source>
</evidence>
<accession>A0A6A6D5A4</accession>
<evidence type="ECO:0000256" key="1">
    <source>
        <dbReference type="ARBA" id="ARBA00004141"/>
    </source>
</evidence>
<evidence type="ECO:0000259" key="8">
    <source>
        <dbReference type="PROSITE" id="PS50850"/>
    </source>
</evidence>
<feature type="transmembrane region" description="Helical" evidence="7">
    <location>
        <begin position="463"/>
        <end position="482"/>
    </location>
</feature>
<dbReference type="InterPro" id="IPR050360">
    <property type="entry name" value="MFS_Sugar_Transporters"/>
</dbReference>
<evidence type="ECO:0000256" key="6">
    <source>
        <dbReference type="SAM" id="MobiDB-lite"/>
    </source>
</evidence>